<evidence type="ECO:0000256" key="7">
    <source>
        <dbReference type="ARBA" id="ARBA00023098"/>
    </source>
</evidence>
<dbReference type="PRINTS" id="PR01069">
    <property type="entry name" value="ACCCTRFRASEA"/>
</dbReference>
<comment type="function">
    <text evidence="10">Component of the acetyl coenzyme A carboxylase (ACC) complex. First, biotin carboxylase catalyzes the carboxylation of biotin on its carrier protein (BCCP) and then the CO(2) group is transferred by the carboxyltransferase to acetyl-CoA to form malonyl-CoA.</text>
</comment>
<dbReference type="Gene3D" id="3.90.226.10">
    <property type="entry name" value="2-enoyl-CoA Hydratase, Chain A, domain 1"/>
    <property type="match status" value="1"/>
</dbReference>
<keyword evidence="6 10" id="KW-0067">ATP-binding</keyword>
<evidence type="ECO:0000256" key="8">
    <source>
        <dbReference type="ARBA" id="ARBA00023160"/>
    </source>
</evidence>
<dbReference type="GO" id="GO:0003989">
    <property type="term" value="F:acetyl-CoA carboxylase activity"/>
    <property type="evidence" value="ECO:0007669"/>
    <property type="project" value="InterPro"/>
</dbReference>
<keyword evidence="4 10" id="KW-0547">Nucleotide-binding</keyword>
<dbReference type="InterPro" id="IPR001095">
    <property type="entry name" value="Acetyl_CoA_COase_a_su"/>
</dbReference>
<dbReference type="PROSITE" id="PS50989">
    <property type="entry name" value="COA_CT_CTER"/>
    <property type="match status" value="1"/>
</dbReference>
<evidence type="ECO:0000256" key="4">
    <source>
        <dbReference type="ARBA" id="ARBA00022741"/>
    </source>
</evidence>
<dbReference type="UniPathway" id="UPA00655">
    <property type="reaction ID" value="UER00711"/>
</dbReference>
<dbReference type="GO" id="GO:0006633">
    <property type="term" value="P:fatty acid biosynthetic process"/>
    <property type="evidence" value="ECO:0007669"/>
    <property type="project" value="UniProtKB-KW"/>
</dbReference>
<dbReference type="Pfam" id="PF03255">
    <property type="entry name" value="ACCA"/>
    <property type="match status" value="1"/>
</dbReference>
<dbReference type="NCBIfam" id="NF004344">
    <property type="entry name" value="PRK05724.1"/>
    <property type="match status" value="1"/>
</dbReference>
<evidence type="ECO:0000256" key="9">
    <source>
        <dbReference type="ARBA" id="ARBA00049152"/>
    </source>
</evidence>
<evidence type="ECO:0000256" key="1">
    <source>
        <dbReference type="ARBA" id="ARBA00004956"/>
    </source>
</evidence>
<gene>
    <name evidence="10" type="primary">accA</name>
    <name evidence="12" type="ORF">D7V88_34870</name>
</gene>
<accession>A0A3A8HTB8</accession>
<dbReference type="NCBIfam" id="NF041504">
    <property type="entry name" value="AccA_sub"/>
    <property type="match status" value="1"/>
</dbReference>
<keyword evidence="12" id="KW-0436">Ligase</keyword>
<comment type="caution">
    <text evidence="12">The sequence shown here is derived from an EMBL/GenBank/DDBJ whole genome shotgun (WGS) entry which is preliminary data.</text>
</comment>
<dbReference type="EMBL" id="RAVZ01000369">
    <property type="protein sequence ID" value="RKG74462.1"/>
    <property type="molecule type" value="Genomic_DNA"/>
</dbReference>
<proteinExistence type="inferred from homology"/>
<comment type="similarity">
    <text evidence="10">Belongs to the AccA family.</text>
</comment>
<dbReference type="PANTHER" id="PTHR42853:SF3">
    <property type="entry name" value="ACETYL-COENZYME A CARBOXYLASE CARBOXYL TRANSFERASE SUBUNIT ALPHA, CHLOROPLASTIC"/>
    <property type="match status" value="1"/>
</dbReference>
<keyword evidence="3 10" id="KW-0808">Transferase</keyword>
<keyword evidence="10" id="KW-0963">Cytoplasm</keyword>
<comment type="catalytic activity">
    <reaction evidence="9 10">
        <text>N(6)-carboxybiotinyl-L-lysyl-[protein] + acetyl-CoA = N(6)-biotinyl-L-lysyl-[protein] + malonyl-CoA</text>
        <dbReference type="Rhea" id="RHEA:54728"/>
        <dbReference type="Rhea" id="RHEA-COMP:10505"/>
        <dbReference type="Rhea" id="RHEA-COMP:10506"/>
        <dbReference type="ChEBI" id="CHEBI:57288"/>
        <dbReference type="ChEBI" id="CHEBI:57384"/>
        <dbReference type="ChEBI" id="CHEBI:83144"/>
        <dbReference type="ChEBI" id="CHEBI:83145"/>
        <dbReference type="EC" id="2.1.3.15"/>
    </reaction>
</comment>
<evidence type="ECO:0000259" key="11">
    <source>
        <dbReference type="PROSITE" id="PS50989"/>
    </source>
</evidence>
<reference evidence="13" key="1">
    <citation type="submission" date="2018-09" db="EMBL/GenBank/DDBJ databases">
        <authorList>
            <person name="Livingstone P.G."/>
            <person name="Whitworth D.E."/>
        </authorList>
    </citation>
    <scope>NUCLEOTIDE SEQUENCE [LARGE SCALE GENOMIC DNA]</scope>
    <source>
        <strain evidence="13">CA054A</strain>
    </source>
</reference>
<dbReference type="EC" id="2.1.3.15" evidence="10"/>
<evidence type="ECO:0000313" key="13">
    <source>
        <dbReference type="Proteomes" id="UP000268094"/>
    </source>
</evidence>
<evidence type="ECO:0000256" key="6">
    <source>
        <dbReference type="ARBA" id="ARBA00022840"/>
    </source>
</evidence>
<sequence length="322" mass="35695">MATGIGYALDFERPLIELEKKIEELKVLSTSGTVDFSSEISKLEKKAKKLQTEIFSDLTRWQIVQLSRHNARPYFLDYVQFLFTDFFEMCGDRHFGEDPSIVGGFARFDGKPVMVIGHQKGRNTKENMARNFGMPRPEGYRKARRLMELAERMEKPILTFVDTPGAYPGIGAEERGQAEAIAVNLEVMSRLRVPIISTVVGEGGSGGALAIGVGNRVLMFQNSVYSVISPEGCASILFRDATKADKAADAMRPTAPDLLEMKIIDEVIPEPPGGAHRDPPKAAESLGKTLRKHLGQLAELSPDELVRDRYNKFRALGMFSGK</sequence>
<dbReference type="GO" id="GO:0009317">
    <property type="term" value="C:acetyl-CoA carboxylase complex"/>
    <property type="evidence" value="ECO:0007669"/>
    <property type="project" value="InterPro"/>
</dbReference>
<dbReference type="RefSeq" id="WP_120544920.1">
    <property type="nucleotide sequence ID" value="NZ_RAVZ01000369.1"/>
</dbReference>
<dbReference type="OrthoDB" id="9808023at2"/>
<dbReference type="SUPFAM" id="SSF52096">
    <property type="entry name" value="ClpP/crotonase"/>
    <property type="match status" value="1"/>
</dbReference>
<dbReference type="GO" id="GO:2001295">
    <property type="term" value="P:malonyl-CoA biosynthetic process"/>
    <property type="evidence" value="ECO:0007669"/>
    <property type="project" value="UniProtKB-UniRule"/>
</dbReference>
<organism evidence="12 13">
    <name type="scientific">Corallococcus terminator</name>
    <dbReference type="NCBI Taxonomy" id="2316733"/>
    <lineage>
        <taxon>Bacteria</taxon>
        <taxon>Pseudomonadati</taxon>
        <taxon>Myxococcota</taxon>
        <taxon>Myxococcia</taxon>
        <taxon>Myxococcales</taxon>
        <taxon>Cystobacterineae</taxon>
        <taxon>Myxococcaceae</taxon>
        <taxon>Corallococcus</taxon>
    </lineage>
</organism>
<evidence type="ECO:0000256" key="3">
    <source>
        <dbReference type="ARBA" id="ARBA00022679"/>
    </source>
</evidence>
<name>A0A3A8HTB8_9BACT</name>
<comment type="subunit">
    <text evidence="10">Acetyl-CoA carboxylase is a heterohexamer composed of biotin carboxyl carrier protein (AccB), biotin carboxylase (AccC) and two subunits each of ACCase subunit alpha (AccA) and ACCase subunit beta (AccD).</text>
</comment>
<comment type="pathway">
    <text evidence="1 10">Lipid metabolism; malonyl-CoA biosynthesis; malonyl-CoA from acetyl-CoA: step 1/1.</text>
</comment>
<dbReference type="InterPro" id="IPR029045">
    <property type="entry name" value="ClpP/crotonase-like_dom_sf"/>
</dbReference>
<dbReference type="Proteomes" id="UP000268094">
    <property type="component" value="Unassembled WGS sequence"/>
</dbReference>
<comment type="subcellular location">
    <subcellularLocation>
        <location evidence="10">Cytoplasm</location>
    </subcellularLocation>
</comment>
<evidence type="ECO:0000256" key="10">
    <source>
        <dbReference type="HAMAP-Rule" id="MF_00823"/>
    </source>
</evidence>
<feature type="domain" description="CoA carboxyltransferase C-terminal" evidence="11">
    <location>
        <begin position="42"/>
        <end position="296"/>
    </location>
</feature>
<keyword evidence="7 10" id="KW-0443">Lipid metabolism</keyword>
<dbReference type="PANTHER" id="PTHR42853">
    <property type="entry name" value="ACETYL-COENZYME A CARBOXYLASE CARBOXYL TRANSFERASE SUBUNIT ALPHA"/>
    <property type="match status" value="1"/>
</dbReference>
<protein>
    <recommendedName>
        <fullName evidence="10">Acetyl-coenzyme A carboxylase carboxyl transferase subunit alpha</fullName>
        <shortName evidence="10">ACCase subunit alpha</shortName>
        <shortName evidence="10">Acetyl-CoA carboxylase carboxyltransferase subunit alpha</shortName>
        <ecNumber evidence="10">2.1.3.15</ecNumber>
    </recommendedName>
</protein>
<keyword evidence="5 10" id="KW-0276">Fatty acid metabolism</keyword>
<dbReference type="GO" id="GO:0005524">
    <property type="term" value="F:ATP binding"/>
    <property type="evidence" value="ECO:0007669"/>
    <property type="project" value="UniProtKB-KW"/>
</dbReference>
<evidence type="ECO:0000256" key="5">
    <source>
        <dbReference type="ARBA" id="ARBA00022832"/>
    </source>
</evidence>
<dbReference type="HAMAP" id="MF_00823">
    <property type="entry name" value="AcetylCoA_CT_alpha"/>
    <property type="match status" value="1"/>
</dbReference>
<dbReference type="AlphaFoldDB" id="A0A3A8HTB8"/>
<keyword evidence="13" id="KW-1185">Reference proteome</keyword>
<evidence type="ECO:0000313" key="12">
    <source>
        <dbReference type="EMBL" id="RKG74462.1"/>
    </source>
</evidence>
<dbReference type="GO" id="GO:0016743">
    <property type="term" value="F:carboxyl- or carbamoyltransferase activity"/>
    <property type="evidence" value="ECO:0007669"/>
    <property type="project" value="UniProtKB-UniRule"/>
</dbReference>
<dbReference type="NCBIfam" id="TIGR00513">
    <property type="entry name" value="accA"/>
    <property type="match status" value="1"/>
</dbReference>
<evidence type="ECO:0000256" key="2">
    <source>
        <dbReference type="ARBA" id="ARBA00022516"/>
    </source>
</evidence>
<dbReference type="InterPro" id="IPR011763">
    <property type="entry name" value="COA_CT_C"/>
</dbReference>
<keyword evidence="8 10" id="KW-0275">Fatty acid biosynthesis</keyword>
<keyword evidence="2 10" id="KW-0444">Lipid biosynthesis</keyword>